<dbReference type="Proteomes" id="UP001180724">
    <property type="component" value="Unassembled WGS sequence"/>
</dbReference>
<reference evidence="2" key="1">
    <citation type="submission" date="2024-05" db="EMBL/GenBank/DDBJ databases">
        <title>30 novel species of actinomycetes from the DSMZ collection.</title>
        <authorList>
            <person name="Nouioui I."/>
        </authorList>
    </citation>
    <scope>NUCLEOTIDE SEQUENCE</scope>
    <source>
        <strain evidence="2">DSM 40712</strain>
    </source>
</reference>
<dbReference type="RefSeq" id="WP_311586237.1">
    <property type="nucleotide sequence ID" value="NZ_JAVRFH010000244.1"/>
</dbReference>
<accession>A0ABU3B6L3</accession>
<feature type="region of interest" description="Disordered" evidence="1">
    <location>
        <begin position="85"/>
        <end position="126"/>
    </location>
</feature>
<evidence type="ECO:0000313" key="2">
    <source>
        <dbReference type="EMBL" id="MDT0616636.1"/>
    </source>
</evidence>
<evidence type="ECO:0000256" key="1">
    <source>
        <dbReference type="SAM" id="MobiDB-lite"/>
    </source>
</evidence>
<name>A0ABU3B6L3_9ACTN</name>
<gene>
    <name evidence="2" type="ORF">RM812_41910</name>
</gene>
<keyword evidence="3" id="KW-1185">Reference proteome</keyword>
<comment type="caution">
    <text evidence="2">The sequence shown here is derived from an EMBL/GenBank/DDBJ whole genome shotgun (WGS) entry which is preliminary data.</text>
</comment>
<dbReference type="EMBL" id="JAVRFH010000244">
    <property type="protein sequence ID" value="MDT0616636.1"/>
    <property type="molecule type" value="Genomic_DNA"/>
</dbReference>
<protein>
    <submittedName>
        <fullName evidence="2">Uncharacterized protein</fullName>
    </submittedName>
</protein>
<sequence length="126" mass="13494">MAAGGLCCVRLRGGRCAIAVASRWILTTGTAASLLEAAVLPPRDVLNTFVTSPSRPTGPDAVMKTFSKILTEDHTVEDGRARLLHKLAKKTPAQDSPRRRRRATLTEALRQRTLPPPTTITPLGGA</sequence>
<evidence type="ECO:0000313" key="3">
    <source>
        <dbReference type="Proteomes" id="UP001180724"/>
    </source>
</evidence>
<proteinExistence type="predicted"/>
<organism evidence="2 3">
    <name type="scientific">Streptomyces lancefieldiae</name>
    <dbReference type="NCBI Taxonomy" id="3075520"/>
    <lineage>
        <taxon>Bacteria</taxon>
        <taxon>Bacillati</taxon>
        <taxon>Actinomycetota</taxon>
        <taxon>Actinomycetes</taxon>
        <taxon>Kitasatosporales</taxon>
        <taxon>Streptomycetaceae</taxon>
        <taxon>Streptomyces</taxon>
    </lineage>
</organism>